<dbReference type="AlphaFoldDB" id="A0A9W8P593"/>
<proteinExistence type="predicted"/>
<name>A0A9W8P593_9AGAR</name>
<feature type="region of interest" description="Disordered" evidence="2">
    <location>
        <begin position="175"/>
        <end position="206"/>
    </location>
</feature>
<feature type="compositionally biased region" description="Polar residues" evidence="2">
    <location>
        <begin position="251"/>
        <end position="265"/>
    </location>
</feature>
<dbReference type="PANTHER" id="PTHR39472:SF1">
    <property type="entry name" value="EXPRESSED PROTEIN"/>
    <property type="match status" value="1"/>
</dbReference>
<keyword evidence="4" id="KW-1185">Reference proteome</keyword>
<evidence type="ECO:0000313" key="3">
    <source>
        <dbReference type="EMBL" id="KAJ3747331.1"/>
    </source>
</evidence>
<feature type="compositionally biased region" description="Basic and acidic residues" evidence="2">
    <location>
        <begin position="266"/>
        <end position="285"/>
    </location>
</feature>
<feature type="compositionally biased region" description="Acidic residues" evidence="2">
    <location>
        <begin position="182"/>
        <end position="194"/>
    </location>
</feature>
<gene>
    <name evidence="3" type="ORF">DFH05DRAFT_804388</name>
</gene>
<evidence type="ECO:0000256" key="1">
    <source>
        <dbReference type="SAM" id="Coils"/>
    </source>
</evidence>
<feature type="compositionally biased region" description="Acidic residues" evidence="2">
    <location>
        <begin position="299"/>
        <end position="310"/>
    </location>
</feature>
<dbReference type="Proteomes" id="UP001142393">
    <property type="component" value="Unassembled WGS sequence"/>
</dbReference>
<evidence type="ECO:0000313" key="4">
    <source>
        <dbReference type="Proteomes" id="UP001142393"/>
    </source>
</evidence>
<dbReference type="EMBL" id="JANVFU010000003">
    <property type="protein sequence ID" value="KAJ3747331.1"/>
    <property type="molecule type" value="Genomic_DNA"/>
</dbReference>
<dbReference type="PANTHER" id="PTHR39472">
    <property type="entry name" value="EXPRESSED PROTEIN"/>
    <property type="match status" value="1"/>
</dbReference>
<evidence type="ECO:0000256" key="2">
    <source>
        <dbReference type="SAM" id="MobiDB-lite"/>
    </source>
</evidence>
<keyword evidence="1" id="KW-0175">Coiled coil</keyword>
<feature type="coiled-coil region" evidence="1">
    <location>
        <begin position="84"/>
        <end position="111"/>
    </location>
</feature>
<accession>A0A9W8P593</accession>
<reference evidence="3 4" key="1">
    <citation type="journal article" date="2023" name="Proc. Natl. Acad. Sci. U.S.A.">
        <title>A global phylogenomic analysis of the shiitake genus Lentinula.</title>
        <authorList>
            <person name="Sierra-Patev S."/>
            <person name="Min B."/>
            <person name="Naranjo-Ortiz M."/>
            <person name="Looney B."/>
            <person name="Konkel Z."/>
            <person name="Slot J.C."/>
            <person name="Sakamoto Y."/>
            <person name="Steenwyk J.L."/>
            <person name="Rokas A."/>
            <person name="Carro J."/>
            <person name="Camarero S."/>
            <person name="Ferreira P."/>
            <person name="Molpeceres G."/>
            <person name="Ruiz-Duenas F.J."/>
            <person name="Serrano A."/>
            <person name="Henrissat B."/>
            <person name="Drula E."/>
            <person name="Hughes K.W."/>
            <person name="Mata J.L."/>
            <person name="Ishikawa N.K."/>
            <person name="Vargas-Isla R."/>
            <person name="Ushijima S."/>
            <person name="Smith C.A."/>
            <person name="Donoghue J."/>
            <person name="Ahrendt S."/>
            <person name="Andreopoulos W."/>
            <person name="He G."/>
            <person name="LaButti K."/>
            <person name="Lipzen A."/>
            <person name="Ng V."/>
            <person name="Riley R."/>
            <person name="Sandor L."/>
            <person name="Barry K."/>
            <person name="Martinez A.T."/>
            <person name="Xiao Y."/>
            <person name="Gibbons J.G."/>
            <person name="Terashima K."/>
            <person name="Grigoriev I.V."/>
            <person name="Hibbett D."/>
        </authorList>
    </citation>
    <scope>NUCLEOTIDE SEQUENCE [LARGE SCALE GENOMIC DNA]</scope>
    <source>
        <strain evidence="3 4">TFB7810</strain>
    </source>
</reference>
<sequence>MAIIDGSHGGDEISQLWAVITELSEQLNQNRNASVSLHAQAGDVKNQALHSQTGFVLRRFNLDKPKEIYDSELERMNTTITAENQSLQHDNKQLNTLIKEYEQTLDTLMSTFRNRAQTVQENELSLIRHYESHLLQLEEGNSSRELEASTKISESISRLSEVLRNCLREVGGERTRVARRDDDEDDSGSEEDPDLFEREPWQSTDATHAEWALEREIELARLERENEELRTLIIAGQAIPLRVSHEAHPALSQTQPRTEEPSQTGERVDSAAEPETKVEEDKDSSIQDQSPPQTHVAEDLDTVPEDDLSNEDPYATVKRVSKFQTFFHDSSLPHVIVKWKPCILELA</sequence>
<protein>
    <submittedName>
        <fullName evidence="3">Uncharacterized protein</fullName>
    </submittedName>
</protein>
<feature type="region of interest" description="Disordered" evidence="2">
    <location>
        <begin position="247"/>
        <end position="313"/>
    </location>
</feature>
<comment type="caution">
    <text evidence="3">The sequence shown here is derived from an EMBL/GenBank/DDBJ whole genome shotgun (WGS) entry which is preliminary data.</text>
</comment>
<organism evidence="3 4">
    <name type="scientific">Lentinula detonsa</name>
    <dbReference type="NCBI Taxonomy" id="2804962"/>
    <lineage>
        <taxon>Eukaryota</taxon>
        <taxon>Fungi</taxon>
        <taxon>Dikarya</taxon>
        <taxon>Basidiomycota</taxon>
        <taxon>Agaricomycotina</taxon>
        <taxon>Agaricomycetes</taxon>
        <taxon>Agaricomycetidae</taxon>
        <taxon>Agaricales</taxon>
        <taxon>Marasmiineae</taxon>
        <taxon>Omphalotaceae</taxon>
        <taxon>Lentinula</taxon>
    </lineage>
</organism>